<feature type="signal peptide" evidence="4">
    <location>
        <begin position="1"/>
        <end position="21"/>
    </location>
</feature>
<comment type="similarity">
    <text evidence="2">Belongs to the bacterial solute-binding protein SsuA/TauA family.</text>
</comment>
<gene>
    <name evidence="6" type="ORF">ACFOWE_04615</name>
</gene>
<feature type="domain" description="Solute-binding protein family 3/N-terminal" evidence="5">
    <location>
        <begin position="43"/>
        <end position="269"/>
    </location>
</feature>
<evidence type="ECO:0000259" key="5">
    <source>
        <dbReference type="SMART" id="SM00062"/>
    </source>
</evidence>
<name>A0ABV8I053_9ACTN</name>
<dbReference type="PROSITE" id="PS51257">
    <property type="entry name" value="PROKAR_LIPOPROTEIN"/>
    <property type="match status" value="1"/>
</dbReference>
<reference evidence="7" key="1">
    <citation type="journal article" date="2019" name="Int. J. Syst. Evol. Microbiol.">
        <title>The Global Catalogue of Microorganisms (GCM) 10K type strain sequencing project: providing services to taxonomists for standard genome sequencing and annotation.</title>
        <authorList>
            <consortium name="The Broad Institute Genomics Platform"/>
            <consortium name="The Broad Institute Genome Sequencing Center for Infectious Disease"/>
            <person name="Wu L."/>
            <person name="Ma J."/>
        </authorList>
    </citation>
    <scope>NUCLEOTIDE SEQUENCE [LARGE SCALE GENOMIC DNA]</scope>
    <source>
        <strain evidence="7">TBRC 4489</strain>
    </source>
</reference>
<dbReference type="PANTHER" id="PTHR30024:SF47">
    <property type="entry name" value="TAURINE-BINDING PERIPLASMIC PROTEIN"/>
    <property type="match status" value="1"/>
</dbReference>
<protein>
    <submittedName>
        <fullName evidence="6">ABC transporter substrate-binding protein</fullName>
    </submittedName>
</protein>
<dbReference type="InterPro" id="IPR015168">
    <property type="entry name" value="SsuA/THI5"/>
</dbReference>
<dbReference type="PANTHER" id="PTHR30024">
    <property type="entry name" value="ALIPHATIC SULFONATES-BINDING PROTEIN-RELATED"/>
    <property type="match status" value="1"/>
</dbReference>
<feature type="chain" id="PRO_5045298025" evidence="4">
    <location>
        <begin position="22"/>
        <end position="327"/>
    </location>
</feature>
<dbReference type="Proteomes" id="UP001595850">
    <property type="component" value="Unassembled WGS sequence"/>
</dbReference>
<dbReference type="InterPro" id="IPR001638">
    <property type="entry name" value="Solute-binding_3/MltF_N"/>
</dbReference>
<evidence type="ECO:0000256" key="4">
    <source>
        <dbReference type="SAM" id="SignalP"/>
    </source>
</evidence>
<dbReference type="RefSeq" id="WP_377285590.1">
    <property type="nucleotide sequence ID" value="NZ_JBHSBM010000010.1"/>
</dbReference>
<evidence type="ECO:0000313" key="7">
    <source>
        <dbReference type="Proteomes" id="UP001595850"/>
    </source>
</evidence>
<dbReference type="SMART" id="SM00062">
    <property type="entry name" value="PBPb"/>
    <property type="match status" value="1"/>
</dbReference>
<dbReference type="EMBL" id="JBHSBM010000010">
    <property type="protein sequence ID" value="MFC4057562.1"/>
    <property type="molecule type" value="Genomic_DNA"/>
</dbReference>
<dbReference type="Gene3D" id="3.40.190.10">
    <property type="entry name" value="Periplasmic binding protein-like II"/>
    <property type="match status" value="2"/>
</dbReference>
<dbReference type="Pfam" id="PF09084">
    <property type="entry name" value="NMT1"/>
    <property type="match status" value="1"/>
</dbReference>
<comment type="subcellular location">
    <subcellularLocation>
        <location evidence="1">Periplasm</location>
    </subcellularLocation>
</comment>
<proteinExistence type="inferred from homology"/>
<evidence type="ECO:0000256" key="1">
    <source>
        <dbReference type="ARBA" id="ARBA00004418"/>
    </source>
</evidence>
<keyword evidence="3 4" id="KW-0732">Signal</keyword>
<keyword evidence="7" id="KW-1185">Reference proteome</keyword>
<sequence>MRFKLASRVAVVGLAAVLSLAACGGSDSETTATAGGDGPEKTSLTIGLLPIPDNAAVYIADQKGFFKEEGLTIKTEVIQGGAAAIPGLVSGTLDATMTNYVSTFIAAEKGNKLKIVSDFFQAGPNVFNIMAAKDSTITSVADLKGKKIAVNTLNNIGTLAVTATLKLNGLTADDVEFVELPFPNMTPALQKGDVDAAWMTEPFLTGAQKEFGAKKIADTMTGPMDGFPIAGLAVTADFAEKNPKTVAAMQRAIGKAQQLAASDRKVVEQILPTYTKINAETAAVITLGTFPTSINEQRLQRVADLMFDHQYLKSKADAKTLLVGSGK</sequence>
<dbReference type="SUPFAM" id="SSF53850">
    <property type="entry name" value="Periplasmic binding protein-like II"/>
    <property type="match status" value="1"/>
</dbReference>
<evidence type="ECO:0000256" key="2">
    <source>
        <dbReference type="ARBA" id="ARBA00010742"/>
    </source>
</evidence>
<evidence type="ECO:0000313" key="6">
    <source>
        <dbReference type="EMBL" id="MFC4057562.1"/>
    </source>
</evidence>
<evidence type="ECO:0000256" key="3">
    <source>
        <dbReference type="ARBA" id="ARBA00022729"/>
    </source>
</evidence>
<accession>A0ABV8I053</accession>
<comment type="caution">
    <text evidence="6">The sequence shown here is derived from an EMBL/GenBank/DDBJ whole genome shotgun (WGS) entry which is preliminary data.</text>
</comment>
<organism evidence="6 7">
    <name type="scientific">Planomonospora corallina</name>
    <dbReference type="NCBI Taxonomy" id="1806052"/>
    <lineage>
        <taxon>Bacteria</taxon>
        <taxon>Bacillati</taxon>
        <taxon>Actinomycetota</taxon>
        <taxon>Actinomycetes</taxon>
        <taxon>Streptosporangiales</taxon>
        <taxon>Streptosporangiaceae</taxon>
        <taxon>Planomonospora</taxon>
    </lineage>
</organism>